<feature type="transmembrane region" description="Helical" evidence="1">
    <location>
        <begin position="113"/>
        <end position="138"/>
    </location>
</feature>
<evidence type="ECO:0000256" key="1">
    <source>
        <dbReference type="SAM" id="Phobius"/>
    </source>
</evidence>
<dbReference type="EMBL" id="FOLG01000001">
    <property type="protein sequence ID" value="SFB79456.1"/>
    <property type="molecule type" value="Genomic_DNA"/>
</dbReference>
<keyword evidence="1" id="KW-0812">Transmembrane</keyword>
<gene>
    <name evidence="2" type="ORF">SAMN04488094_101523</name>
</gene>
<reference evidence="2 3" key="1">
    <citation type="submission" date="2016-10" db="EMBL/GenBank/DDBJ databases">
        <authorList>
            <person name="de Groot N.N."/>
        </authorList>
    </citation>
    <scope>NUCLEOTIDE SEQUENCE [LARGE SCALE GENOMIC DNA]</scope>
    <source>
        <strain evidence="2 3">DSM 19548</strain>
    </source>
</reference>
<keyword evidence="1" id="KW-1133">Transmembrane helix</keyword>
<feature type="transmembrane region" description="Helical" evidence="1">
    <location>
        <begin position="41"/>
        <end position="60"/>
    </location>
</feature>
<protein>
    <submittedName>
        <fullName evidence="2">Uncharacterized protein</fullName>
    </submittedName>
</protein>
<name>A0A1I1DYF4_9RHOB</name>
<dbReference type="AlphaFoldDB" id="A0A1I1DYF4"/>
<accession>A0A1I1DYF4</accession>
<feature type="transmembrane region" description="Helical" evidence="1">
    <location>
        <begin position="72"/>
        <end position="93"/>
    </location>
</feature>
<feature type="transmembrane region" description="Helical" evidence="1">
    <location>
        <begin position="12"/>
        <end position="35"/>
    </location>
</feature>
<sequence length="184" mass="19768">MRKHVNLIHSLGLRLLGTCVLLYFFGIVAGVAHGLANDRPIALNVSVGLICGSLCIYFLLPKTMPGWLRNPINATEAFAIFFCLVVALLFVMGPMAGVAVAAFEPPVAVMQQYIVMAMIPAAAASVGVALSGAVLAFLPAPARSKAPAEESQDYENEWRGIEEMVLDNDVPALHSVRMMRLSRT</sequence>
<dbReference type="Proteomes" id="UP000198728">
    <property type="component" value="Unassembled WGS sequence"/>
</dbReference>
<proteinExistence type="predicted"/>
<evidence type="ECO:0000313" key="2">
    <source>
        <dbReference type="EMBL" id="SFB79456.1"/>
    </source>
</evidence>
<organism evidence="2 3">
    <name type="scientific">Tropicimonas isoalkanivorans</name>
    <dbReference type="NCBI Taxonomy" id="441112"/>
    <lineage>
        <taxon>Bacteria</taxon>
        <taxon>Pseudomonadati</taxon>
        <taxon>Pseudomonadota</taxon>
        <taxon>Alphaproteobacteria</taxon>
        <taxon>Rhodobacterales</taxon>
        <taxon>Roseobacteraceae</taxon>
        <taxon>Tropicimonas</taxon>
    </lineage>
</organism>
<evidence type="ECO:0000313" key="3">
    <source>
        <dbReference type="Proteomes" id="UP000198728"/>
    </source>
</evidence>
<keyword evidence="1" id="KW-0472">Membrane</keyword>
<keyword evidence="3" id="KW-1185">Reference proteome</keyword>